<name>A0A4P2Q7N4_SORCE</name>
<proteinExistence type="predicted"/>
<dbReference type="AlphaFoldDB" id="A0A4P2Q7N4"/>
<sequence length="191" mass="20909">MRLTRGELVWAVRELKRTLDDVLAAFGAVLAVQRIARWRTELDARPPVDLDAEREALAACLVANELDPLLQPEDFGEPLHRSIAVALGAGVVTDELVHGEVIGYLRGLLRDHEFEGDATGAVLRVAALARQRRALLAVERARRELASPEGSHRDAADALRSALAHLADGATESGAELRVRRGAYTFRRRAI</sequence>
<dbReference type="OrthoDB" id="10015173at2"/>
<organism evidence="1 2">
    <name type="scientific">Sorangium cellulosum</name>
    <name type="common">Polyangium cellulosum</name>
    <dbReference type="NCBI Taxonomy" id="56"/>
    <lineage>
        <taxon>Bacteria</taxon>
        <taxon>Pseudomonadati</taxon>
        <taxon>Myxococcota</taxon>
        <taxon>Polyangia</taxon>
        <taxon>Polyangiales</taxon>
        <taxon>Polyangiaceae</taxon>
        <taxon>Sorangium</taxon>
    </lineage>
</organism>
<evidence type="ECO:0000313" key="2">
    <source>
        <dbReference type="Proteomes" id="UP000295781"/>
    </source>
</evidence>
<protein>
    <submittedName>
        <fullName evidence="1">Uncharacterized protein</fullName>
    </submittedName>
</protein>
<dbReference type="Proteomes" id="UP000295781">
    <property type="component" value="Chromosome"/>
</dbReference>
<accession>A0A4P2Q7N4</accession>
<gene>
    <name evidence="1" type="ORF">SOCEGT47_056820</name>
</gene>
<dbReference type="RefSeq" id="WP_129351872.1">
    <property type="nucleotide sequence ID" value="NZ_CP012670.1"/>
</dbReference>
<reference evidence="1 2" key="1">
    <citation type="submission" date="2015-09" db="EMBL/GenBank/DDBJ databases">
        <title>Sorangium comparison.</title>
        <authorList>
            <person name="Zaburannyi N."/>
            <person name="Bunk B."/>
            <person name="Overmann J."/>
            <person name="Mueller R."/>
        </authorList>
    </citation>
    <scope>NUCLEOTIDE SEQUENCE [LARGE SCALE GENOMIC DNA]</scope>
    <source>
        <strain evidence="1 2">So ceGT47</strain>
    </source>
</reference>
<evidence type="ECO:0000313" key="1">
    <source>
        <dbReference type="EMBL" id="AUX25138.1"/>
    </source>
</evidence>
<dbReference type="EMBL" id="CP012670">
    <property type="protein sequence ID" value="AUX25138.1"/>
    <property type="molecule type" value="Genomic_DNA"/>
</dbReference>